<feature type="region of interest" description="Disordered" evidence="1">
    <location>
        <begin position="1"/>
        <end position="39"/>
    </location>
</feature>
<dbReference type="AlphaFoldDB" id="A0A6J4JHX8"/>
<proteinExistence type="predicted"/>
<accession>A0A6J4JHX8</accession>
<sequence>AATVLCPPRPDGADRAVRRGRAGRGEPAPSSGHPVVVAAQGAFL</sequence>
<reference evidence="2" key="1">
    <citation type="submission" date="2020-02" db="EMBL/GenBank/DDBJ databases">
        <authorList>
            <person name="Meier V. D."/>
        </authorList>
    </citation>
    <scope>NUCLEOTIDE SEQUENCE</scope>
    <source>
        <strain evidence="2">AVDCRST_MAG10</strain>
    </source>
</reference>
<feature type="non-terminal residue" evidence="2">
    <location>
        <position position="1"/>
    </location>
</feature>
<organism evidence="2">
    <name type="scientific">uncultured Acidimicrobiales bacterium</name>
    <dbReference type="NCBI Taxonomy" id="310071"/>
    <lineage>
        <taxon>Bacteria</taxon>
        <taxon>Bacillati</taxon>
        <taxon>Actinomycetota</taxon>
        <taxon>Acidimicrobiia</taxon>
        <taxon>Acidimicrobiales</taxon>
        <taxon>environmental samples</taxon>
    </lineage>
</organism>
<name>A0A6J4JHX8_9ACTN</name>
<protein>
    <submittedName>
        <fullName evidence="2">Uncharacterized protein</fullName>
    </submittedName>
</protein>
<gene>
    <name evidence="2" type="ORF">AVDCRST_MAG10-3635</name>
</gene>
<evidence type="ECO:0000256" key="1">
    <source>
        <dbReference type="SAM" id="MobiDB-lite"/>
    </source>
</evidence>
<feature type="non-terminal residue" evidence="2">
    <location>
        <position position="44"/>
    </location>
</feature>
<dbReference type="EMBL" id="CADCTB010000218">
    <property type="protein sequence ID" value="CAA9276768.1"/>
    <property type="molecule type" value="Genomic_DNA"/>
</dbReference>
<evidence type="ECO:0000313" key="2">
    <source>
        <dbReference type="EMBL" id="CAA9276768.1"/>
    </source>
</evidence>